<keyword evidence="4" id="KW-1185">Reference proteome</keyword>
<sequence length="222" mass="24321">MAYDLRNRTEPSYSTQSPMYGRPATTAPPLPSHHHPMYGQPSSLYPRVDQHSGGNFPGRFNPTPSPSSTTGIGIRVAIKPEYQITPPPPLAPQGDVPQCTFHFDFDLEKKILAEADQKESQIWSRLPLKNLPSRGSDSEQASKASSGDPVMNKYIAFGLNREAVPLAVANYGDNPNKVTEFADGYTNLKEMGFSSNSAADALLMNDNDTNKAIQHLLNNPSY</sequence>
<dbReference type="Gene3D" id="1.10.8.10">
    <property type="entry name" value="DNA helicase RuvA subunit, C-terminal domain"/>
    <property type="match status" value="1"/>
</dbReference>
<dbReference type="SUPFAM" id="SSF46934">
    <property type="entry name" value="UBA-like"/>
    <property type="match status" value="1"/>
</dbReference>
<evidence type="ECO:0000313" key="4">
    <source>
        <dbReference type="Proteomes" id="UP000824120"/>
    </source>
</evidence>
<dbReference type="PANTHER" id="PTHR15960">
    <property type="entry name" value="LD44032P"/>
    <property type="match status" value="1"/>
</dbReference>
<dbReference type="InterPro" id="IPR015940">
    <property type="entry name" value="UBA"/>
</dbReference>
<evidence type="ECO:0000259" key="2">
    <source>
        <dbReference type="PROSITE" id="PS50030"/>
    </source>
</evidence>
<dbReference type="GO" id="GO:0000813">
    <property type="term" value="C:ESCRT I complex"/>
    <property type="evidence" value="ECO:0007669"/>
    <property type="project" value="InterPro"/>
</dbReference>
<evidence type="ECO:0000256" key="1">
    <source>
        <dbReference type="SAM" id="MobiDB-lite"/>
    </source>
</evidence>
<proteinExistence type="predicted"/>
<reference evidence="3 4" key="1">
    <citation type="submission" date="2020-09" db="EMBL/GenBank/DDBJ databases">
        <title>De no assembly of potato wild relative species, Solanum commersonii.</title>
        <authorList>
            <person name="Cho K."/>
        </authorList>
    </citation>
    <scope>NUCLEOTIDE SEQUENCE [LARGE SCALE GENOMIC DNA]</scope>
    <source>
        <strain evidence="3">LZ3.2</strain>
        <tissue evidence="3">Leaf</tissue>
    </source>
</reference>
<feature type="region of interest" description="Disordered" evidence="1">
    <location>
        <begin position="1"/>
        <end position="69"/>
    </location>
</feature>
<dbReference type="EMBL" id="JACXVP010000006">
    <property type="protein sequence ID" value="KAG5600712.1"/>
    <property type="molecule type" value="Genomic_DNA"/>
</dbReference>
<dbReference type="InterPro" id="IPR009060">
    <property type="entry name" value="UBA-like_sf"/>
</dbReference>
<dbReference type="GO" id="GO:0043162">
    <property type="term" value="P:ubiquitin-dependent protein catabolic process via the multivesicular body sorting pathway"/>
    <property type="evidence" value="ECO:0007669"/>
    <property type="project" value="InterPro"/>
</dbReference>
<protein>
    <recommendedName>
        <fullName evidence="2">UBA domain-containing protein</fullName>
    </recommendedName>
</protein>
<dbReference type="PROSITE" id="PS50030">
    <property type="entry name" value="UBA"/>
    <property type="match status" value="1"/>
</dbReference>
<dbReference type="PANTHER" id="PTHR15960:SF7">
    <property type="entry name" value="PROLINE-RICH CELL WALL PROTEIN"/>
    <property type="match status" value="1"/>
</dbReference>
<dbReference type="GO" id="GO:0043130">
    <property type="term" value="F:ubiquitin binding"/>
    <property type="evidence" value="ECO:0007669"/>
    <property type="project" value="InterPro"/>
</dbReference>
<dbReference type="OrthoDB" id="2018023at2759"/>
<comment type="caution">
    <text evidence="3">The sequence shown here is derived from an EMBL/GenBank/DDBJ whole genome shotgun (WGS) entry which is preliminary data.</text>
</comment>
<dbReference type="InterPro" id="IPR038870">
    <property type="entry name" value="UBAP1"/>
</dbReference>
<accession>A0A9J5YLY6</accession>
<organism evidence="3 4">
    <name type="scientific">Solanum commersonii</name>
    <name type="common">Commerson's wild potato</name>
    <name type="synonym">Commerson's nightshade</name>
    <dbReference type="NCBI Taxonomy" id="4109"/>
    <lineage>
        <taxon>Eukaryota</taxon>
        <taxon>Viridiplantae</taxon>
        <taxon>Streptophyta</taxon>
        <taxon>Embryophyta</taxon>
        <taxon>Tracheophyta</taxon>
        <taxon>Spermatophyta</taxon>
        <taxon>Magnoliopsida</taxon>
        <taxon>eudicotyledons</taxon>
        <taxon>Gunneridae</taxon>
        <taxon>Pentapetalae</taxon>
        <taxon>asterids</taxon>
        <taxon>lamiids</taxon>
        <taxon>Solanales</taxon>
        <taxon>Solanaceae</taxon>
        <taxon>Solanoideae</taxon>
        <taxon>Solaneae</taxon>
        <taxon>Solanum</taxon>
    </lineage>
</organism>
<feature type="domain" description="UBA" evidence="2">
    <location>
        <begin position="177"/>
        <end position="219"/>
    </location>
</feature>
<gene>
    <name evidence="3" type="ORF">H5410_032082</name>
</gene>
<evidence type="ECO:0000313" key="3">
    <source>
        <dbReference type="EMBL" id="KAG5600712.1"/>
    </source>
</evidence>
<feature type="region of interest" description="Disordered" evidence="1">
    <location>
        <begin position="128"/>
        <end position="147"/>
    </location>
</feature>
<dbReference type="AlphaFoldDB" id="A0A9J5YLY6"/>
<name>A0A9J5YLY6_SOLCO</name>
<dbReference type="Proteomes" id="UP000824120">
    <property type="component" value="Chromosome 6"/>
</dbReference>
<feature type="compositionally biased region" description="Polar residues" evidence="1">
    <location>
        <begin position="133"/>
        <end position="145"/>
    </location>
</feature>